<evidence type="ECO:0008006" key="4">
    <source>
        <dbReference type="Google" id="ProtNLM"/>
    </source>
</evidence>
<dbReference type="EMBL" id="FNUJ01000006">
    <property type="protein sequence ID" value="SEF33208.1"/>
    <property type="molecule type" value="Genomic_DNA"/>
</dbReference>
<keyword evidence="1" id="KW-1133">Transmembrane helix</keyword>
<reference evidence="3" key="1">
    <citation type="submission" date="2016-10" db="EMBL/GenBank/DDBJ databases">
        <authorList>
            <person name="Varghese N."/>
            <person name="Submissions S."/>
        </authorList>
    </citation>
    <scope>NUCLEOTIDE SEQUENCE [LARGE SCALE GENOMIC DNA]</scope>
    <source>
        <strain evidence="3">DSM 44654</strain>
    </source>
</reference>
<evidence type="ECO:0000256" key="1">
    <source>
        <dbReference type="SAM" id="Phobius"/>
    </source>
</evidence>
<name>A0A1H5R6Q9_9PSEU</name>
<feature type="transmembrane region" description="Helical" evidence="1">
    <location>
        <begin position="361"/>
        <end position="394"/>
    </location>
</feature>
<dbReference type="AlphaFoldDB" id="A0A1H5R6Q9"/>
<proteinExistence type="predicted"/>
<evidence type="ECO:0000313" key="2">
    <source>
        <dbReference type="EMBL" id="SEF33208.1"/>
    </source>
</evidence>
<dbReference type="InterPro" id="IPR011990">
    <property type="entry name" value="TPR-like_helical_dom_sf"/>
</dbReference>
<dbReference type="Proteomes" id="UP000198878">
    <property type="component" value="Unassembled WGS sequence"/>
</dbReference>
<organism evidence="2 3">
    <name type="scientific">Amycolatopsis pretoriensis</name>
    <dbReference type="NCBI Taxonomy" id="218821"/>
    <lineage>
        <taxon>Bacteria</taxon>
        <taxon>Bacillati</taxon>
        <taxon>Actinomycetota</taxon>
        <taxon>Actinomycetes</taxon>
        <taxon>Pseudonocardiales</taxon>
        <taxon>Pseudonocardiaceae</taxon>
        <taxon>Amycolatopsis</taxon>
    </lineage>
</organism>
<sequence length="954" mass="107719">MNGFLNNNQGWWGFLALLVPFVPYLWQVGRTLRTARLSDRERWRLLITTMRNDRSLVLRQRRDEFQLPIRMVDASDDALAEPASELLAMLTAGRCAEVVGDAGAGKSYLAVEVRRTGLAAGDEPACVVDLVSARDWHPRRWRRHSEAARARDLAVWASRVLHRRYPQFRRSNLRQLVDEGRIMLAVDGFDEVDSEGADSLWQAIIAHASRLPVLVLRRPGSALSAVTAERLSFYEFGQYTLRPLRERDVAKLLRERFTWFDQLAEARRPHLLRQVLTNPLLLHIALQVCSRTEVPRQILDSADPRAALWSVFLRDRLDGSALARHDPRLSRVLEAVALSSSSSTGRLSEVNHDIRVRRTTIVLVTLTALSIGWYVGSPAMALTTAVSIAAGLNPYRPLRVFGIPLPWFVQRSEVGQICVSLLGTVITYAVFLHLTRAVGMFTEIVAMFDNDPIVALYRHGGSIMDSFWVNVSLVVPTEWNYRDFIWLGLMLQVVSIGRVISLFDTKADAAHALPFWSALPFADKLWARPVLVVILVLALGLDNQFVLIMVLFLLATMVYRAVDLLFFAVRIRSVRCLSPRLLRGLDELGVIYAEGNRFRLVHLEIADRIALDLVRDDRRVGRLVRTIPGHRGPDIVDAALGHRDAARSRPLTQQLARQYPRDLQLASQACLLLLYGIGDPRAAFRAVKRQRMTTNAAHLAEVYWSLRDVRRSRVLLDRIVRRYPTDIFVLHKACRILVSDGEPEAALELLRKAESLTDGPDRWYCQSKAVVLRSEWETANVDANGSSGEVVRAETDTILAELDSLSGVENPMHHLAELELARRWSERYGEHRRALELLRRLERVEGFAGGIICARMAQLYLRLGDDQFAARYVGRIMDELDWDEDTESQLEAAVVASSATGDRRAEAIVNRLMSYGWSLSVRLSRIATEMQALRARQSAVEEAAVSRPVPDPAE</sequence>
<protein>
    <recommendedName>
        <fullName evidence="4">NACHT domain-containing protein</fullName>
    </recommendedName>
</protein>
<feature type="transmembrane region" description="Helical" evidence="1">
    <location>
        <begin position="525"/>
        <end position="541"/>
    </location>
</feature>
<keyword evidence="1" id="KW-0472">Membrane</keyword>
<gene>
    <name evidence="2" type="ORF">SAMN05421837_106648</name>
</gene>
<feature type="transmembrane region" description="Helical" evidence="1">
    <location>
        <begin position="414"/>
        <end position="434"/>
    </location>
</feature>
<keyword evidence="3" id="KW-1185">Reference proteome</keyword>
<accession>A0A1H5R6Q9</accession>
<dbReference type="Gene3D" id="1.25.40.10">
    <property type="entry name" value="Tetratricopeptide repeat domain"/>
    <property type="match status" value="1"/>
</dbReference>
<keyword evidence="1" id="KW-0812">Transmembrane</keyword>
<evidence type="ECO:0000313" key="3">
    <source>
        <dbReference type="Proteomes" id="UP000198878"/>
    </source>
</evidence>
<feature type="transmembrane region" description="Helical" evidence="1">
    <location>
        <begin position="12"/>
        <end position="32"/>
    </location>
</feature>